<organism evidence="2">
    <name type="scientific">Capitella teleta</name>
    <name type="common">Polychaete worm</name>
    <dbReference type="NCBI Taxonomy" id="283909"/>
    <lineage>
        <taxon>Eukaryota</taxon>
        <taxon>Metazoa</taxon>
        <taxon>Spiralia</taxon>
        <taxon>Lophotrochozoa</taxon>
        <taxon>Annelida</taxon>
        <taxon>Polychaeta</taxon>
        <taxon>Sedentaria</taxon>
        <taxon>Scolecida</taxon>
        <taxon>Capitellidae</taxon>
        <taxon>Capitella</taxon>
    </lineage>
</organism>
<name>R7T5Z3_CAPTE</name>
<dbReference type="InterPro" id="IPR008930">
    <property type="entry name" value="Terpenoid_cyclase/PrenylTrfase"/>
</dbReference>
<dbReference type="AlphaFoldDB" id="R7T5Z3"/>
<dbReference type="EMBL" id="KB311637">
    <property type="protein sequence ID" value="ELT88894.1"/>
    <property type="molecule type" value="Genomic_DNA"/>
</dbReference>
<gene>
    <name evidence="2" type="ORF">CAPTEDRAFT_209533</name>
</gene>
<sequence>MAVISSFAPDVEATWGHSWKVVTMLIMFGIITYSVAFLTAETRLLGGQLEAASDKGFDYIVQFIDDHGNYSIPSVTENDLCFFFKLPLILYTGGKLREAHLVLDYIKDNFMQSDGDFRTSQTVKACHPTHSSYYTYSNVWITLAAHRMERYDVVTPALAYLEQYNKKFTTEGPPSEGHTITTMFTLAQHGVLALQIGDILTASRAARLIKSIIQQQPNTDSGFYYKLNKSKLITEFPESLAHHFFVNRTAPDQIVLLVGKSAEFLAKYSMFTGNAYYMDLAKGIISWLSTCDESMYTTVSSMKVAVDASWVGAFSGDSVAKDMAARISSYLLSIQNADGSFPGHVTFMPGNAPEISYSMRVVDALASLGNE</sequence>
<reference evidence="2" key="1">
    <citation type="journal article" date="2013" name="Nature">
        <title>Insights into bilaterian evolution from three spiralian genomes.</title>
        <authorList>
            <person name="Simakov O."/>
            <person name="Marletaz F."/>
            <person name="Cho S.J."/>
            <person name="Edsinger-Gonzales E."/>
            <person name="Havlak P."/>
            <person name="Hellsten U."/>
            <person name="Kuo D.H."/>
            <person name="Larsson T."/>
            <person name="Lv J."/>
            <person name="Arendt D."/>
            <person name="Savage R."/>
            <person name="Osoegawa K."/>
            <person name="de Jong P."/>
            <person name="Grimwood J."/>
            <person name="Chapman J.A."/>
            <person name="Shapiro H."/>
            <person name="Aerts A."/>
            <person name="Otillar R.P."/>
            <person name="Terry A.Y."/>
            <person name="Boore J.L."/>
            <person name="Grigoriev I.V."/>
            <person name="Lindberg D.R."/>
            <person name="Seaver E.C."/>
            <person name="Weisblat D.A."/>
            <person name="Putnam N.H."/>
            <person name="Rokhsar D.S."/>
        </authorList>
    </citation>
    <scope>NUCLEOTIDE SEQUENCE</scope>
    <source>
        <strain evidence="2">I ESC-2004</strain>
    </source>
</reference>
<keyword evidence="1" id="KW-0472">Membrane</keyword>
<dbReference type="InParanoid" id="R7T5Z3"/>
<evidence type="ECO:0000313" key="2">
    <source>
        <dbReference type="EMBL" id="ELT88894.1"/>
    </source>
</evidence>
<feature type="transmembrane region" description="Helical" evidence="1">
    <location>
        <begin position="21"/>
        <end position="40"/>
    </location>
</feature>
<keyword evidence="1" id="KW-0812">Transmembrane</keyword>
<dbReference type="OrthoDB" id="1879688at2759"/>
<dbReference type="SUPFAM" id="SSF48239">
    <property type="entry name" value="Terpenoid cyclases/Protein prenyltransferases"/>
    <property type="match status" value="1"/>
</dbReference>
<evidence type="ECO:0000256" key="1">
    <source>
        <dbReference type="SAM" id="Phobius"/>
    </source>
</evidence>
<protein>
    <recommendedName>
        <fullName evidence="3">Alpha-macroglobulin-like TED domain-containing protein</fullName>
    </recommendedName>
</protein>
<accession>R7T5Z3</accession>
<proteinExistence type="predicted"/>
<evidence type="ECO:0008006" key="3">
    <source>
        <dbReference type="Google" id="ProtNLM"/>
    </source>
</evidence>
<keyword evidence="1" id="KW-1133">Transmembrane helix</keyword>